<dbReference type="InterPro" id="IPR000843">
    <property type="entry name" value="HTH_LacI"/>
</dbReference>
<dbReference type="PROSITE" id="PS50932">
    <property type="entry name" value="HTH_LACI_2"/>
    <property type="match status" value="1"/>
</dbReference>
<comment type="caution">
    <text evidence="5">The sequence shown here is derived from an EMBL/GenBank/DDBJ whole genome shotgun (WGS) entry which is preliminary data.</text>
</comment>
<dbReference type="Pfam" id="PF00356">
    <property type="entry name" value="LacI"/>
    <property type="match status" value="1"/>
</dbReference>
<name>A0A414FUJ3_9ACTN</name>
<keyword evidence="1" id="KW-0805">Transcription regulation</keyword>
<dbReference type="SUPFAM" id="SSF47413">
    <property type="entry name" value="lambda repressor-like DNA-binding domains"/>
    <property type="match status" value="1"/>
</dbReference>
<reference evidence="5 6" key="1">
    <citation type="submission" date="2018-08" db="EMBL/GenBank/DDBJ databases">
        <title>A genome reference for cultivated species of the human gut microbiota.</title>
        <authorList>
            <person name="Zou Y."/>
            <person name="Xue W."/>
            <person name="Luo G."/>
        </authorList>
    </citation>
    <scope>NUCLEOTIDE SEQUENCE [LARGE SCALE GENOMIC DNA]</scope>
    <source>
        <strain evidence="5 6">AM30-5LB</strain>
    </source>
</reference>
<dbReference type="Gene3D" id="1.10.260.40">
    <property type="entry name" value="lambda repressor-like DNA-binding domains"/>
    <property type="match status" value="1"/>
</dbReference>
<dbReference type="PANTHER" id="PTHR30146:SF109">
    <property type="entry name" value="HTH-TYPE TRANSCRIPTIONAL REGULATOR GALS"/>
    <property type="match status" value="1"/>
</dbReference>
<dbReference type="SMART" id="SM00354">
    <property type="entry name" value="HTH_LACI"/>
    <property type="match status" value="1"/>
</dbReference>
<dbReference type="SUPFAM" id="SSF53822">
    <property type="entry name" value="Periplasmic binding protein-like I"/>
    <property type="match status" value="1"/>
</dbReference>
<evidence type="ECO:0000313" key="6">
    <source>
        <dbReference type="Proteomes" id="UP000286050"/>
    </source>
</evidence>
<dbReference type="Proteomes" id="UP000286050">
    <property type="component" value="Unassembled WGS sequence"/>
</dbReference>
<feature type="domain" description="HTH lacI-type" evidence="4">
    <location>
        <begin position="16"/>
        <end position="70"/>
    </location>
</feature>
<protein>
    <submittedName>
        <fullName evidence="5">LacI family transcriptional regulator</fullName>
    </submittedName>
</protein>
<keyword evidence="2" id="KW-0238">DNA-binding</keyword>
<proteinExistence type="predicted"/>
<evidence type="ECO:0000259" key="4">
    <source>
        <dbReference type="PROSITE" id="PS50932"/>
    </source>
</evidence>
<accession>A0A414FUJ3</accession>
<dbReference type="Pfam" id="PF13377">
    <property type="entry name" value="Peripla_BP_3"/>
    <property type="match status" value="1"/>
</dbReference>
<evidence type="ECO:0000256" key="3">
    <source>
        <dbReference type="ARBA" id="ARBA00023163"/>
    </source>
</evidence>
<dbReference type="GO" id="GO:0000976">
    <property type="term" value="F:transcription cis-regulatory region binding"/>
    <property type="evidence" value="ECO:0007669"/>
    <property type="project" value="TreeGrafter"/>
</dbReference>
<evidence type="ECO:0000256" key="2">
    <source>
        <dbReference type="ARBA" id="ARBA00023125"/>
    </source>
</evidence>
<dbReference type="AlphaFoldDB" id="A0A414FUJ3"/>
<evidence type="ECO:0000256" key="1">
    <source>
        <dbReference type="ARBA" id="ARBA00023015"/>
    </source>
</evidence>
<dbReference type="InterPro" id="IPR046335">
    <property type="entry name" value="LacI/GalR-like_sensor"/>
</dbReference>
<dbReference type="InterPro" id="IPR028082">
    <property type="entry name" value="Peripla_BP_I"/>
</dbReference>
<keyword evidence="3" id="KW-0804">Transcription</keyword>
<sequence length="364" mass="39464">MPHVFQEQAMSRQTTVTITDVAREAGVALGSVSNAFNHPDKVRPETLKRIREAADRLGYAPNQSARMLAGGKNRLFGLILPNLDHGVSLQIANGANAEARKHGYGLLIATAQTDEDVAHRYRDYFIGTQTAGILMQPPASTDWQPPVHPPRIPLAFLDIQCDVPGHFVAADNFALGELLARHAFKSGARRVAIIGKPSLNRLILRVKGMKHAFTTESDCAFEVVEEGAWNSAHDGLDLGRQLAERPEDTRPDFIIALTDTLATGAISGVRAAGLRVPGDIRVAGCDGNPLAWTGPVPLTTIAPIGYELGRRGVRQLIAQIEEGPEDEPENHQELVRPFLLARASTGMNRSDDFADPDIDISGYL</sequence>
<gene>
    <name evidence="5" type="ORF">DW787_07735</name>
</gene>
<dbReference type="CDD" id="cd06267">
    <property type="entry name" value="PBP1_LacI_sugar_binding-like"/>
    <property type="match status" value="1"/>
</dbReference>
<dbReference type="PANTHER" id="PTHR30146">
    <property type="entry name" value="LACI-RELATED TRANSCRIPTIONAL REPRESSOR"/>
    <property type="match status" value="1"/>
</dbReference>
<dbReference type="CDD" id="cd01392">
    <property type="entry name" value="HTH_LacI"/>
    <property type="match status" value="1"/>
</dbReference>
<dbReference type="Gene3D" id="3.40.50.2300">
    <property type="match status" value="2"/>
</dbReference>
<organism evidence="5 6">
    <name type="scientific">Collinsella intestinalis</name>
    <dbReference type="NCBI Taxonomy" id="147207"/>
    <lineage>
        <taxon>Bacteria</taxon>
        <taxon>Bacillati</taxon>
        <taxon>Actinomycetota</taxon>
        <taxon>Coriobacteriia</taxon>
        <taxon>Coriobacteriales</taxon>
        <taxon>Coriobacteriaceae</taxon>
        <taxon>Collinsella</taxon>
    </lineage>
</organism>
<dbReference type="EMBL" id="QSJI01000009">
    <property type="protein sequence ID" value="RHD54570.1"/>
    <property type="molecule type" value="Genomic_DNA"/>
</dbReference>
<evidence type="ECO:0000313" key="5">
    <source>
        <dbReference type="EMBL" id="RHD54570.1"/>
    </source>
</evidence>
<dbReference type="InterPro" id="IPR010982">
    <property type="entry name" value="Lambda_DNA-bd_dom_sf"/>
</dbReference>
<dbReference type="GO" id="GO:0003700">
    <property type="term" value="F:DNA-binding transcription factor activity"/>
    <property type="evidence" value="ECO:0007669"/>
    <property type="project" value="TreeGrafter"/>
</dbReference>